<reference evidence="2 3" key="2">
    <citation type="submission" date="2015-01" db="EMBL/GenBank/DDBJ databases">
        <authorList>
            <consortium name="NBRP consortium"/>
            <person name="Sawabe T."/>
            <person name="Meirelles P."/>
            <person name="Feng G."/>
            <person name="Sayaka M."/>
            <person name="Hattori M."/>
            <person name="Ohkuma M."/>
        </authorList>
    </citation>
    <scope>NUCLEOTIDE SEQUENCE [LARGE SCALE GENOMIC DNA]</scope>
    <source>
        <strain evidence="3">JCM 19241</strain>
    </source>
</reference>
<sequence length="252" mass="27115">MSNASTGGISESEQLGLSAHRLSFPLDSKGGYVKLLKELQITTVIGCITPGLRKPKDGTEPDWDSYANKWKQICSGAKEAGVKKVGMISSTAVYPSRSGAMLESDASYEMALSDSSFSKKSVALLKGEQQVIGSGLDYVVIRCSGLVDEKRHPSRFVAHLKSVSSQAPANMLHRLDAVGITAFASESIANQVINASTPNTCSKAEFYQAALDSVDSSLQLPEITDTPDKLIDSSLSERLGYSYRFKHTLELV</sequence>
<organism evidence="2 3">
    <name type="scientific">Vibrio ishigakensis</name>
    <dbReference type="NCBI Taxonomy" id="1481914"/>
    <lineage>
        <taxon>Bacteria</taxon>
        <taxon>Pseudomonadati</taxon>
        <taxon>Pseudomonadota</taxon>
        <taxon>Gammaproteobacteria</taxon>
        <taxon>Vibrionales</taxon>
        <taxon>Vibrionaceae</taxon>
        <taxon>Vibrio</taxon>
    </lineage>
</organism>
<dbReference type="Proteomes" id="UP000031666">
    <property type="component" value="Unassembled WGS sequence"/>
</dbReference>
<gene>
    <name evidence="2" type="ORF">JCM19241_3026</name>
</gene>
<dbReference type="InterPro" id="IPR051604">
    <property type="entry name" value="Ergot_Alk_Oxidoreductase"/>
</dbReference>
<protein>
    <submittedName>
        <fullName evidence="2">Nucleoside-diphosphate-sugar epimerases</fullName>
    </submittedName>
</protein>
<dbReference type="AlphaFoldDB" id="A0A0B8Q4W7"/>
<dbReference type="InterPro" id="IPR016040">
    <property type="entry name" value="NAD(P)-bd_dom"/>
</dbReference>
<evidence type="ECO:0000259" key="1">
    <source>
        <dbReference type="Pfam" id="PF13460"/>
    </source>
</evidence>
<dbReference type="PANTHER" id="PTHR43162">
    <property type="match status" value="1"/>
</dbReference>
<proteinExistence type="predicted"/>
<name>A0A0B8Q4W7_9VIBR</name>
<evidence type="ECO:0000313" key="2">
    <source>
        <dbReference type="EMBL" id="GAM73571.1"/>
    </source>
</evidence>
<dbReference type="Pfam" id="PF13460">
    <property type="entry name" value="NAD_binding_10"/>
    <property type="match status" value="1"/>
</dbReference>
<dbReference type="SUPFAM" id="SSF51735">
    <property type="entry name" value="NAD(P)-binding Rossmann-fold domains"/>
    <property type="match status" value="1"/>
</dbReference>
<dbReference type="PANTHER" id="PTHR43162:SF1">
    <property type="entry name" value="PRESTALK A DIFFERENTIATION PROTEIN A"/>
    <property type="match status" value="1"/>
</dbReference>
<feature type="domain" description="NAD(P)-binding" evidence="1">
    <location>
        <begin position="70"/>
        <end position="162"/>
    </location>
</feature>
<evidence type="ECO:0000313" key="3">
    <source>
        <dbReference type="Proteomes" id="UP000031666"/>
    </source>
</evidence>
<dbReference type="Gene3D" id="3.40.50.720">
    <property type="entry name" value="NAD(P)-binding Rossmann-like Domain"/>
    <property type="match status" value="1"/>
</dbReference>
<dbReference type="EMBL" id="BBSC01000001">
    <property type="protein sequence ID" value="GAM73571.1"/>
    <property type="molecule type" value="Genomic_DNA"/>
</dbReference>
<accession>A0A0B8Q4W7</accession>
<reference evidence="2 3" key="1">
    <citation type="submission" date="2015-01" db="EMBL/GenBank/DDBJ databases">
        <title>Vibrio sp. C94 JCM 19241 whole genome shotgun sequence.</title>
        <authorList>
            <person name="Sawabe T."/>
            <person name="Meirelles P."/>
            <person name="Feng G."/>
            <person name="Sayaka M."/>
            <person name="Hattori M."/>
            <person name="Ohkuma M."/>
        </authorList>
    </citation>
    <scope>NUCLEOTIDE SEQUENCE [LARGE SCALE GENOMIC DNA]</scope>
    <source>
        <strain evidence="3">JCM 19241</strain>
    </source>
</reference>
<comment type="caution">
    <text evidence="2">The sequence shown here is derived from an EMBL/GenBank/DDBJ whole genome shotgun (WGS) entry which is preliminary data.</text>
</comment>
<dbReference type="STRING" id="1481914.JCM19241_3026"/>
<dbReference type="InterPro" id="IPR036291">
    <property type="entry name" value="NAD(P)-bd_dom_sf"/>
</dbReference>